<keyword evidence="2" id="KW-1185">Reference proteome</keyword>
<dbReference type="RefSeq" id="WP_138274727.1">
    <property type="nucleotide sequence ID" value="NZ_JAVSNG010000014.1"/>
</dbReference>
<gene>
    <name evidence="1" type="ORF">RO706_25635</name>
</gene>
<dbReference type="EMBL" id="JAVSNG010000014">
    <property type="protein sequence ID" value="MDT4407598.1"/>
    <property type="molecule type" value="Genomic_DNA"/>
</dbReference>
<dbReference type="Proteomes" id="UP001269297">
    <property type="component" value="Unassembled WGS sequence"/>
</dbReference>
<organism evidence="1 2">
    <name type="scientific">Bacteroides koreensis</name>
    <dbReference type="NCBI Taxonomy" id="1912896"/>
    <lineage>
        <taxon>Bacteria</taxon>
        <taxon>Pseudomonadati</taxon>
        <taxon>Bacteroidota</taxon>
        <taxon>Bacteroidia</taxon>
        <taxon>Bacteroidales</taxon>
        <taxon>Bacteroidaceae</taxon>
        <taxon>Bacteroides</taxon>
    </lineage>
</organism>
<reference evidence="2" key="1">
    <citation type="submission" date="2023-07" db="EMBL/GenBank/DDBJ databases">
        <title>Reintroducing virulent viruses to syntetic microbiomes.</title>
        <authorList>
            <person name="Wilde J."/>
            <person name="Boyes R."/>
            <person name="Robinson A.V."/>
            <person name="Daisley B.A."/>
            <person name="Allen-Vercoe E."/>
        </authorList>
    </citation>
    <scope>NUCLEOTIDE SEQUENCE [LARGE SCALE GENOMIC DNA]</scope>
    <source>
        <strain evidence="2">225S_1D6FAA</strain>
    </source>
</reference>
<protein>
    <recommendedName>
        <fullName evidence="3">DUF1998 domain-containing protein</fullName>
    </recommendedName>
</protein>
<comment type="caution">
    <text evidence="1">The sequence shown here is derived from an EMBL/GenBank/DDBJ whole genome shotgun (WGS) entry which is preliminary data.</text>
</comment>
<proteinExistence type="predicted"/>
<sequence length="203" mass="22993">MRRSVAGYLDIDTSELSIGYHISSITHKPEIFIVERLENGSGYCNYLSGRKYANVPLEAIVAPLIKDGTIYNLLCASSHMSNCTSSCYDCIRDYSNQQEHPILDWRLGLDLAKIASDPDAQIDFNTKYWQEYIENNVGLLLEKRHLQFSKHEDLYIATTSTGEVGGIITHPLWSTEYIESILDKHSILKEIDIISIFDLGKSV</sequence>
<evidence type="ECO:0008006" key="3">
    <source>
        <dbReference type="Google" id="ProtNLM"/>
    </source>
</evidence>
<name>A0ABU3IZ93_9BACE</name>
<evidence type="ECO:0000313" key="1">
    <source>
        <dbReference type="EMBL" id="MDT4407598.1"/>
    </source>
</evidence>
<evidence type="ECO:0000313" key="2">
    <source>
        <dbReference type="Proteomes" id="UP001269297"/>
    </source>
</evidence>
<accession>A0ABU3IZ93</accession>